<reference evidence="4" key="1">
    <citation type="journal article" date="2019" name="Int. J. Syst. Evol. Microbiol.">
        <title>The Global Catalogue of Microorganisms (GCM) 10K type strain sequencing project: providing services to taxonomists for standard genome sequencing and annotation.</title>
        <authorList>
            <consortium name="The Broad Institute Genomics Platform"/>
            <consortium name="The Broad Institute Genome Sequencing Center for Infectious Disease"/>
            <person name="Wu L."/>
            <person name="Ma J."/>
        </authorList>
    </citation>
    <scope>NUCLEOTIDE SEQUENCE [LARGE SCALE GENOMIC DNA]</scope>
    <source>
        <strain evidence="4">CGMCC 4.7093</strain>
    </source>
</reference>
<feature type="transmembrane region" description="Helical" evidence="1">
    <location>
        <begin position="140"/>
        <end position="157"/>
    </location>
</feature>
<proteinExistence type="predicted"/>
<feature type="transmembrane region" description="Helical" evidence="1">
    <location>
        <begin position="75"/>
        <end position="99"/>
    </location>
</feature>
<evidence type="ECO:0000313" key="4">
    <source>
        <dbReference type="Proteomes" id="UP001595947"/>
    </source>
</evidence>
<keyword evidence="1" id="KW-0812">Transmembrane</keyword>
<evidence type="ECO:0000313" key="3">
    <source>
        <dbReference type="EMBL" id="MFC5065259.1"/>
    </source>
</evidence>
<protein>
    <submittedName>
        <fullName evidence="3">Phosphatase PAP2 family protein</fullName>
    </submittedName>
</protein>
<feature type="transmembrane region" description="Helical" evidence="1">
    <location>
        <begin position="192"/>
        <end position="211"/>
    </location>
</feature>
<feature type="transmembrane region" description="Helical" evidence="1">
    <location>
        <begin position="164"/>
        <end position="186"/>
    </location>
</feature>
<feature type="transmembrane region" description="Helical" evidence="1">
    <location>
        <begin position="106"/>
        <end position="128"/>
    </location>
</feature>
<dbReference type="InterPro" id="IPR036938">
    <property type="entry name" value="PAP2/HPO_sf"/>
</dbReference>
<accession>A0ABV9YT02</accession>
<name>A0ABV9YT02_9PSEU</name>
<gene>
    <name evidence="3" type="ORF">ACFPBZ_23795</name>
</gene>
<organism evidence="3 4">
    <name type="scientific">Actinomycetospora atypica</name>
    <dbReference type="NCBI Taxonomy" id="1290095"/>
    <lineage>
        <taxon>Bacteria</taxon>
        <taxon>Bacillati</taxon>
        <taxon>Actinomycetota</taxon>
        <taxon>Actinomycetes</taxon>
        <taxon>Pseudonocardiales</taxon>
        <taxon>Pseudonocardiaceae</taxon>
        <taxon>Actinomycetospora</taxon>
    </lineage>
</organism>
<dbReference type="SUPFAM" id="SSF48317">
    <property type="entry name" value="Acid phosphatase/Vanadium-dependent haloperoxidase"/>
    <property type="match status" value="1"/>
</dbReference>
<dbReference type="RefSeq" id="WP_378038591.1">
    <property type="nucleotide sequence ID" value="NZ_JBHSIV010000033.1"/>
</dbReference>
<sequence length="217" mass="21841">MTTIATRPTVPLHPVLRQRGAWAGRVVGGLVLGVLGTALTAASWLLLVDRGSGRRLDHGVMVATEDAFSAARSEILGLLHLVSVATVGLALLAVVGIGLSRRRPGAAAAGVVLVLTSQVLTQGLKAVLPREGMGENSLPSGHVTVISALVVATLLVLPAALRAVAGAVGLVVVAGASVSVIAAGWHRPSDVLAAYGVVAAVGGALLVLDGVRRALRR</sequence>
<dbReference type="EMBL" id="JBHSIV010000033">
    <property type="protein sequence ID" value="MFC5065259.1"/>
    <property type="molecule type" value="Genomic_DNA"/>
</dbReference>
<keyword evidence="1" id="KW-1133">Transmembrane helix</keyword>
<keyword evidence="4" id="KW-1185">Reference proteome</keyword>
<dbReference type="Pfam" id="PF01569">
    <property type="entry name" value="PAP2"/>
    <property type="match status" value="1"/>
</dbReference>
<dbReference type="InterPro" id="IPR000326">
    <property type="entry name" value="PAP2/HPO"/>
</dbReference>
<comment type="caution">
    <text evidence="3">The sequence shown here is derived from an EMBL/GenBank/DDBJ whole genome shotgun (WGS) entry which is preliminary data.</text>
</comment>
<feature type="transmembrane region" description="Helical" evidence="1">
    <location>
        <begin position="26"/>
        <end position="47"/>
    </location>
</feature>
<feature type="domain" description="Phosphatidic acid phosphatase type 2/haloperoxidase" evidence="2">
    <location>
        <begin position="80"/>
        <end position="202"/>
    </location>
</feature>
<dbReference type="Gene3D" id="1.20.144.10">
    <property type="entry name" value="Phosphatidic acid phosphatase type 2/haloperoxidase"/>
    <property type="match status" value="1"/>
</dbReference>
<dbReference type="Proteomes" id="UP001595947">
    <property type="component" value="Unassembled WGS sequence"/>
</dbReference>
<evidence type="ECO:0000256" key="1">
    <source>
        <dbReference type="SAM" id="Phobius"/>
    </source>
</evidence>
<evidence type="ECO:0000259" key="2">
    <source>
        <dbReference type="Pfam" id="PF01569"/>
    </source>
</evidence>
<keyword evidence="1" id="KW-0472">Membrane</keyword>